<evidence type="ECO:0000256" key="5">
    <source>
        <dbReference type="ARBA" id="ARBA00032644"/>
    </source>
</evidence>
<dbReference type="OrthoDB" id="276276at2759"/>
<evidence type="ECO:0000256" key="2">
    <source>
        <dbReference type="ARBA" id="ARBA00018911"/>
    </source>
</evidence>
<dbReference type="InterPro" id="IPR000086">
    <property type="entry name" value="NUDIX_hydrolase_dom"/>
</dbReference>
<dbReference type="Proteomes" id="UP000663879">
    <property type="component" value="Unassembled WGS sequence"/>
</dbReference>
<proteinExistence type="inferred from homology"/>
<organism evidence="7 8">
    <name type="scientific">Brachionus calyciflorus</name>
    <dbReference type="NCBI Taxonomy" id="104777"/>
    <lineage>
        <taxon>Eukaryota</taxon>
        <taxon>Metazoa</taxon>
        <taxon>Spiralia</taxon>
        <taxon>Gnathifera</taxon>
        <taxon>Rotifera</taxon>
        <taxon>Eurotatoria</taxon>
        <taxon>Monogononta</taxon>
        <taxon>Pseudotrocha</taxon>
        <taxon>Ploima</taxon>
        <taxon>Brachionidae</taxon>
        <taxon>Brachionus</taxon>
    </lineage>
</organism>
<comment type="caution">
    <text evidence="7">The sequence shown here is derived from an EMBL/GenBank/DDBJ whole genome shotgun (WGS) entry which is preliminary data.</text>
</comment>
<dbReference type="SUPFAM" id="SSF55811">
    <property type="entry name" value="Nudix"/>
    <property type="match status" value="1"/>
</dbReference>
<dbReference type="GO" id="GO:0006754">
    <property type="term" value="P:ATP biosynthetic process"/>
    <property type="evidence" value="ECO:0007669"/>
    <property type="project" value="TreeGrafter"/>
</dbReference>
<dbReference type="GO" id="GO:0004081">
    <property type="term" value="F:bis(5'-nucleosyl)-tetraphosphatase (asymmetrical) activity"/>
    <property type="evidence" value="ECO:0007669"/>
    <property type="project" value="TreeGrafter"/>
</dbReference>
<evidence type="ECO:0000313" key="8">
    <source>
        <dbReference type="Proteomes" id="UP000663879"/>
    </source>
</evidence>
<keyword evidence="4" id="KW-0378">Hydrolase</keyword>
<gene>
    <name evidence="7" type="ORF">OXX778_LOCUS12317</name>
</gene>
<dbReference type="GO" id="GO:0000166">
    <property type="term" value="F:nucleotide binding"/>
    <property type="evidence" value="ECO:0007669"/>
    <property type="project" value="UniProtKB-KW"/>
</dbReference>
<keyword evidence="3" id="KW-0547">Nucleotide-binding</keyword>
<evidence type="ECO:0000256" key="3">
    <source>
        <dbReference type="ARBA" id="ARBA00022741"/>
    </source>
</evidence>
<dbReference type="PANTHER" id="PTHR21340">
    <property type="entry name" value="DIADENOSINE 5,5-P1,P4-TETRAPHOSPHATE PYROPHOSPHOHYDROLASE MUTT"/>
    <property type="match status" value="1"/>
</dbReference>
<dbReference type="InterPro" id="IPR003565">
    <property type="entry name" value="Tetra_PHTase"/>
</dbReference>
<evidence type="ECO:0000313" key="7">
    <source>
        <dbReference type="EMBL" id="CAF0919630.1"/>
    </source>
</evidence>
<evidence type="ECO:0000259" key="6">
    <source>
        <dbReference type="PROSITE" id="PS51462"/>
    </source>
</evidence>
<dbReference type="InterPro" id="IPR051325">
    <property type="entry name" value="Nudix_hydrolase_domain"/>
</dbReference>
<dbReference type="PROSITE" id="PS51462">
    <property type="entry name" value="NUDIX"/>
    <property type="match status" value="1"/>
</dbReference>
<accession>A0A814ASS4</accession>
<comment type="similarity">
    <text evidence="1">Belongs to the Nudix hydrolase family.</text>
</comment>
<dbReference type="InterPro" id="IPR015797">
    <property type="entry name" value="NUDIX_hydrolase-like_dom_sf"/>
</dbReference>
<evidence type="ECO:0000256" key="1">
    <source>
        <dbReference type="ARBA" id="ARBA00005582"/>
    </source>
</evidence>
<protein>
    <recommendedName>
        <fullName evidence="2">Bis(5'-nucleosyl)-tetraphosphatase [asymmetrical]</fullName>
    </recommendedName>
    <alternativeName>
        <fullName evidence="5">Diadenosine 5',5'''-P1,P4-tetraphosphate asymmetrical hydrolase</fullName>
    </alternativeName>
</protein>
<dbReference type="InterPro" id="IPR020084">
    <property type="entry name" value="NUDIX_hydrolase_CS"/>
</dbReference>
<dbReference type="Pfam" id="PF00293">
    <property type="entry name" value="NUDIX"/>
    <property type="match status" value="1"/>
</dbReference>
<dbReference type="Gene3D" id="3.90.79.10">
    <property type="entry name" value="Nucleoside Triphosphate Pyrophosphohydrolase"/>
    <property type="match status" value="1"/>
</dbReference>
<sequence>MTQKLAAGLIIYRKLAESIEYLLLQTSYSENHWTPPKGHLDEGEDYLTAAVRETEEEAGLKEDLDYTFLSKTFSIECNYVIKGKEPKKVLYWIAKMLNPNTEIKLSHEHINYKWLKLSDACEITKYDEMKCVLNRADTFIINNMKN</sequence>
<dbReference type="EMBL" id="CAJNOC010002214">
    <property type="protein sequence ID" value="CAF0919630.1"/>
    <property type="molecule type" value="Genomic_DNA"/>
</dbReference>
<dbReference type="PRINTS" id="PR01405">
    <property type="entry name" value="TETRPHPHTASE"/>
</dbReference>
<dbReference type="AlphaFoldDB" id="A0A814ASS4"/>
<name>A0A814ASS4_9BILA</name>
<dbReference type="PROSITE" id="PS00893">
    <property type="entry name" value="NUDIX_BOX"/>
    <property type="match status" value="1"/>
</dbReference>
<evidence type="ECO:0000256" key="4">
    <source>
        <dbReference type="ARBA" id="ARBA00022801"/>
    </source>
</evidence>
<feature type="domain" description="Nudix hydrolase" evidence="6">
    <location>
        <begin position="2"/>
        <end position="137"/>
    </location>
</feature>
<dbReference type="CDD" id="cd03428">
    <property type="entry name" value="NUDIX_Ap4A_Nudt2"/>
    <property type="match status" value="1"/>
</dbReference>
<dbReference type="GO" id="GO:0006167">
    <property type="term" value="P:AMP biosynthetic process"/>
    <property type="evidence" value="ECO:0007669"/>
    <property type="project" value="TreeGrafter"/>
</dbReference>
<dbReference type="PANTHER" id="PTHR21340:SF0">
    <property type="entry name" value="BIS(5'-NUCLEOSYL)-TETRAPHOSPHATASE [ASYMMETRICAL]"/>
    <property type="match status" value="1"/>
</dbReference>
<reference evidence="7" key="1">
    <citation type="submission" date="2021-02" db="EMBL/GenBank/DDBJ databases">
        <authorList>
            <person name="Nowell W R."/>
        </authorList>
    </citation>
    <scope>NUCLEOTIDE SEQUENCE</scope>
    <source>
        <strain evidence="7">Ploen Becks lab</strain>
    </source>
</reference>
<keyword evidence="8" id="KW-1185">Reference proteome</keyword>